<dbReference type="CDD" id="cd04485">
    <property type="entry name" value="DnaE_OBF"/>
    <property type="match status" value="1"/>
</dbReference>
<dbReference type="NCBIfam" id="NF005298">
    <property type="entry name" value="PRK06826.1"/>
    <property type="match status" value="1"/>
</dbReference>
<dbReference type="NCBIfam" id="NF004226">
    <property type="entry name" value="PRK05673.1"/>
    <property type="match status" value="1"/>
</dbReference>
<dbReference type="STRING" id="146817.SAMN04488502_103218"/>
<accession>A0A1G9S5N9</accession>
<dbReference type="CDD" id="cd12113">
    <property type="entry name" value="PHP_PolIIIA_DnaE3"/>
    <property type="match status" value="1"/>
</dbReference>
<dbReference type="Gene3D" id="3.20.20.140">
    <property type="entry name" value="Metal-dependent hydrolases"/>
    <property type="match status" value="1"/>
</dbReference>
<comment type="subcellular location">
    <subcellularLocation>
        <location evidence="1">Cytoplasm</location>
    </subcellularLocation>
</comment>
<dbReference type="InterPro" id="IPR040982">
    <property type="entry name" value="DNA_pol3_finger"/>
</dbReference>
<keyword evidence="6" id="KW-0548">Nucleotidyltransferase</keyword>
<dbReference type="PANTHER" id="PTHR32294:SF0">
    <property type="entry name" value="DNA POLYMERASE III SUBUNIT ALPHA"/>
    <property type="match status" value="1"/>
</dbReference>
<dbReference type="Proteomes" id="UP000214880">
    <property type="component" value="Unassembled WGS sequence"/>
</dbReference>
<dbReference type="OrthoDB" id="9803237at2"/>
<dbReference type="SMART" id="SM00481">
    <property type="entry name" value="POLIIIAc"/>
    <property type="match status" value="1"/>
</dbReference>
<comment type="similarity">
    <text evidence="2">Belongs to the DNA polymerase type-C family. DnaE subfamily.</text>
</comment>
<evidence type="ECO:0000313" key="12">
    <source>
        <dbReference type="EMBL" id="SDM30828.1"/>
    </source>
</evidence>
<dbReference type="InterPro" id="IPR029460">
    <property type="entry name" value="DNAPol_HHH"/>
</dbReference>
<evidence type="ECO:0000256" key="5">
    <source>
        <dbReference type="ARBA" id="ARBA00022679"/>
    </source>
</evidence>
<dbReference type="SUPFAM" id="SSF89550">
    <property type="entry name" value="PHP domain-like"/>
    <property type="match status" value="1"/>
</dbReference>
<dbReference type="InterPro" id="IPR004805">
    <property type="entry name" value="DnaE2/DnaE/PolC"/>
</dbReference>
<dbReference type="InterPro" id="IPR003141">
    <property type="entry name" value="Pol/His_phosphatase_N"/>
</dbReference>
<dbReference type="Gene3D" id="1.10.10.1600">
    <property type="entry name" value="Bacterial DNA polymerase III alpha subunit, thumb domain"/>
    <property type="match status" value="1"/>
</dbReference>
<dbReference type="GO" id="GO:0005737">
    <property type="term" value="C:cytoplasm"/>
    <property type="evidence" value="ECO:0007669"/>
    <property type="project" value="UniProtKB-SubCell"/>
</dbReference>
<dbReference type="InterPro" id="IPR016195">
    <property type="entry name" value="Pol/histidinol_Pase-like"/>
</dbReference>
<keyword evidence="13" id="KW-1185">Reference proteome</keyword>
<dbReference type="GO" id="GO:0006260">
    <property type="term" value="P:DNA replication"/>
    <property type="evidence" value="ECO:0007669"/>
    <property type="project" value="UniProtKB-KW"/>
</dbReference>
<dbReference type="RefSeq" id="WP_092071884.1">
    <property type="nucleotide sequence ID" value="NZ_FNHB01000003.1"/>
</dbReference>
<evidence type="ECO:0000256" key="8">
    <source>
        <dbReference type="ARBA" id="ARBA00022932"/>
    </source>
</evidence>
<dbReference type="EC" id="2.7.7.7" evidence="3"/>
<dbReference type="Pfam" id="PF02811">
    <property type="entry name" value="PHP"/>
    <property type="match status" value="1"/>
</dbReference>
<dbReference type="Pfam" id="PF17657">
    <property type="entry name" value="DNA_pol3_finger"/>
    <property type="match status" value="1"/>
</dbReference>
<gene>
    <name evidence="12" type="ORF">SAMN04488502_103218</name>
</gene>
<evidence type="ECO:0000259" key="11">
    <source>
        <dbReference type="SMART" id="SM00481"/>
    </source>
</evidence>
<keyword evidence="7" id="KW-0235">DNA replication</keyword>
<evidence type="ECO:0000313" key="13">
    <source>
        <dbReference type="Proteomes" id="UP000214880"/>
    </source>
</evidence>
<dbReference type="GO" id="GO:0003887">
    <property type="term" value="F:DNA-directed DNA polymerase activity"/>
    <property type="evidence" value="ECO:0007669"/>
    <property type="project" value="UniProtKB-KW"/>
</dbReference>
<evidence type="ECO:0000256" key="4">
    <source>
        <dbReference type="ARBA" id="ARBA00019114"/>
    </source>
</evidence>
<comment type="catalytic activity">
    <reaction evidence="10">
        <text>DNA(n) + a 2'-deoxyribonucleoside 5'-triphosphate = DNA(n+1) + diphosphate</text>
        <dbReference type="Rhea" id="RHEA:22508"/>
        <dbReference type="Rhea" id="RHEA-COMP:17339"/>
        <dbReference type="Rhea" id="RHEA-COMP:17340"/>
        <dbReference type="ChEBI" id="CHEBI:33019"/>
        <dbReference type="ChEBI" id="CHEBI:61560"/>
        <dbReference type="ChEBI" id="CHEBI:173112"/>
        <dbReference type="EC" id="2.7.7.7"/>
    </reaction>
</comment>
<dbReference type="InterPro" id="IPR004013">
    <property type="entry name" value="PHP_dom"/>
</dbReference>
<dbReference type="Pfam" id="PF14579">
    <property type="entry name" value="HHH_6"/>
    <property type="match status" value="1"/>
</dbReference>
<organism evidence="12 13">
    <name type="scientific">Dendrosporobacter quercicolus</name>
    <dbReference type="NCBI Taxonomy" id="146817"/>
    <lineage>
        <taxon>Bacteria</taxon>
        <taxon>Bacillati</taxon>
        <taxon>Bacillota</taxon>
        <taxon>Negativicutes</taxon>
        <taxon>Selenomonadales</taxon>
        <taxon>Sporomusaceae</taxon>
        <taxon>Dendrosporobacter</taxon>
    </lineage>
</organism>
<keyword evidence="8" id="KW-0239">DNA-directed DNA polymerase</keyword>
<dbReference type="PANTHER" id="PTHR32294">
    <property type="entry name" value="DNA POLYMERASE III SUBUNIT ALPHA"/>
    <property type="match status" value="1"/>
</dbReference>
<reference evidence="12 13" key="1">
    <citation type="submission" date="2016-10" db="EMBL/GenBank/DDBJ databases">
        <authorList>
            <person name="de Groot N.N."/>
        </authorList>
    </citation>
    <scope>NUCLEOTIDE SEQUENCE [LARGE SCALE GENOMIC DNA]</scope>
    <source>
        <strain evidence="12 13">DSM 1736</strain>
    </source>
</reference>
<comment type="function">
    <text evidence="9">DNA polymerase III is a complex, multichain enzyme responsible for most of the replicative synthesis in bacteria. This DNA polymerase also exhibits 3' to 5' exonuclease activity. The alpha chain is the DNA polymerase.</text>
</comment>
<evidence type="ECO:0000256" key="1">
    <source>
        <dbReference type="ARBA" id="ARBA00004496"/>
    </source>
</evidence>
<dbReference type="EMBL" id="FNHB01000003">
    <property type="protein sequence ID" value="SDM30828.1"/>
    <property type="molecule type" value="Genomic_DNA"/>
</dbReference>
<dbReference type="AlphaFoldDB" id="A0A1G9S5N9"/>
<name>A0A1G9S5N9_9FIRM</name>
<proteinExistence type="inferred from homology"/>
<dbReference type="Pfam" id="PF01336">
    <property type="entry name" value="tRNA_anti-codon"/>
    <property type="match status" value="1"/>
</dbReference>
<evidence type="ECO:0000256" key="9">
    <source>
        <dbReference type="ARBA" id="ARBA00025611"/>
    </source>
</evidence>
<sequence length="1138" mass="126813">MNVVHSNQNFVHLHVHTEYSLLDGASRIEHLIIRAKELGMPAIAITDHGSMYGVIDFYKQAQKHGINPVIGCEVYVAPRSRLEKSAVEGEAYYHLVLLAENNTGYKNLVEIVSRGYTEGFYYKPRIDRELLRQYSEGLICLSACIAGEIPAYFLKGDKIAAEKVAAEYKEIFGDGNFFLELQDHGIPEQKKVNAFLVELARKLDIGLVATNDLHYINKADGECHDVLLCIQMGKTVDDQSRLKFPSNEFYLKSAQEMAGLFSGHDEALANTVKIAERCKVEFEFGKLHLPEFPVPAGLTADAYLRQLCEQNLVRRFPEITAEVTERLDFELSVIGKMDYASYFLIVWDFINYARQNEIPVGPGRGSAAGSIVAYLLGITNIDPLQYGLLFERFLNPERVTMPDIDIDFCYVKRAKVIDYVAERYGADHVAQIITFGTMAAKAAIRDVGRALNMTYGEVDRIAKMIPNELGITLDKALKNNQDLKQAYHNEPAVQKLVDLAMAVEGLPRHASTHAAGLVISKEPLTAYVPLQNSAEGFVTTQYDKDRVEEIGLLKMDLLGLRTLTVIGDALELIRSNRGIHLDMEAIPLKDDKVAEMLAGGDTAGVFQMESSGMTSLVKELKPEGFADLIPLVALYRPGPLGSGMVADFINGRHGRKTVTYLHPLLEPILKETFGVILYQEQVMQIASVLAGFTLGQADLLRRAMGKKKHSVLDAQRDNFLRGARERSLEPGLAAEIFDLMAHFADYGFNKSHSAAYALVAYQTAYLKAHYPQEFMAALLSSVMGANEKVGFYIEECRRMGIAVLPPDIDASKAAFSVDGDSIRFGLAAVKNVGENAIHHLIAARNDQEKFKSLIDFCTRVDMRIVNKRVIESLIKCGAFDSLGARRSQLLAVLERSVEAAACRQRDKASGQIGLFCEDAMDSADEIILPDIEEIPQEQILALEKEMTGFYITGHPLDKYRDKMSGYTPIDRLDGGELTEGKLLRIAGLISSSKRIVTKRGETMCFLDVEDFTSRVEVVVFPRIFDKTHQLLIPDSPVVILGRLNISDDSVKMIAEDITTIDQCQPEVRLRVYKNQETGEVFDSLKKIFSRYHGDAVVYLHLVNSRRVIKTEEKFWIDPGTEVVAHLENILGKGAVQVI</sequence>
<dbReference type="GO" id="GO:0003676">
    <property type="term" value="F:nucleic acid binding"/>
    <property type="evidence" value="ECO:0007669"/>
    <property type="project" value="InterPro"/>
</dbReference>
<protein>
    <recommendedName>
        <fullName evidence="4">DNA polymerase III subunit alpha</fullName>
        <ecNumber evidence="3">2.7.7.7</ecNumber>
    </recommendedName>
</protein>
<dbReference type="InterPro" id="IPR004365">
    <property type="entry name" value="NA-bd_OB_tRNA"/>
</dbReference>
<dbReference type="InterPro" id="IPR041931">
    <property type="entry name" value="DNA_pol3_alpha_thumb_dom"/>
</dbReference>
<feature type="domain" description="Polymerase/histidinol phosphatase N-terminal" evidence="11">
    <location>
        <begin position="11"/>
        <end position="78"/>
    </location>
</feature>
<dbReference type="Gene3D" id="1.10.150.870">
    <property type="match status" value="1"/>
</dbReference>
<evidence type="ECO:0000256" key="10">
    <source>
        <dbReference type="ARBA" id="ARBA00049244"/>
    </source>
</evidence>
<keyword evidence="5" id="KW-0808">Transferase</keyword>
<evidence type="ECO:0000256" key="7">
    <source>
        <dbReference type="ARBA" id="ARBA00022705"/>
    </source>
</evidence>
<dbReference type="GO" id="GO:0008408">
    <property type="term" value="F:3'-5' exonuclease activity"/>
    <property type="evidence" value="ECO:0007669"/>
    <property type="project" value="InterPro"/>
</dbReference>
<dbReference type="NCBIfam" id="TIGR00594">
    <property type="entry name" value="polc"/>
    <property type="match status" value="1"/>
</dbReference>
<evidence type="ECO:0000256" key="3">
    <source>
        <dbReference type="ARBA" id="ARBA00012417"/>
    </source>
</evidence>
<dbReference type="Pfam" id="PF07733">
    <property type="entry name" value="DNA_pol3_alpha"/>
    <property type="match status" value="1"/>
</dbReference>
<evidence type="ECO:0000256" key="6">
    <source>
        <dbReference type="ARBA" id="ARBA00022695"/>
    </source>
</evidence>
<evidence type="ECO:0000256" key="2">
    <source>
        <dbReference type="ARBA" id="ARBA00009496"/>
    </source>
</evidence>
<dbReference type="InterPro" id="IPR011708">
    <property type="entry name" value="DNA_pol3_alpha_NTPase_dom"/>
</dbReference>